<proteinExistence type="inferred from homology"/>
<evidence type="ECO:0000313" key="3">
    <source>
        <dbReference type="Proteomes" id="UP001291687"/>
    </source>
</evidence>
<comment type="similarity">
    <text evidence="1">Belongs to the UPF0235 family.</text>
</comment>
<dbReference type="Pfam" id="PF02594">
    <property type="entry name" value="DUF167"/>
    <property type="match status" value="1"/>
</dbReference>
<dbReference type="InterPro" id="IPR003746">
    <property type="entry name" value="DUF167"/>
</dbReference>
<dbReference type="RefSeq" id="WP_322777458.1">
    <property type="nucleotide sequence ID" value="NZ_JARJFB010000168.1"/>
</dbReference>
<dbReference type="SMART" id="SM01152">
    <property type="entry name" value="DUF167"/>
    <property type="match status" value="1"/>
</dbReference>
<keyword evidence="3" id="KW-1185">Reference proteome</keyword>
<dbReference type="EMBL" id="JARJFB010000168">
    <property type="protein sequence ID" value="MEA0971550.1"/>
    <property type="molecule type" value="Genomic_DNA"/>
</dbReference>
<comment type="caution">
    <text evidence="2">The sequence shown here is derived from an EMBL/GenBank/DDBJ whole genome shotgun (WGS) entry which is preliminary data.</text>
</comment>
<evidence type="ECO:0000256" key="1">
    <source>
        <dbReference type="ARBA" id="ARBA00010364"/>
    </source>
</evidence>
<sequence>MKEIFDSIQSRKQKKILLKVRAGAKQSSVDGWIIINDKEYLKLSIKSPPEKGKANKEIIEYLAEELAIPKSDIERVCPSKCVNSL</sequence>
<reference evidence="2 3" key="1">
    <citation type="submission" date="2023-03" db="EMBL/GenBank/DDBJ databases">
        <title>Host association and intracellularity evolved multiple times independently in the Rickettsiales.</title>
        <authorList>
            <person name="Castelli M."/>
            <person name="Nardi T."/>
            <person name="Gammuto L."/>
            <person name="Bellinzona G."/>
            <person name="Sabaneyeva E."/>
            <person name="Potekhin A."/>
            <person name="Serra V."/>
            <person name="Petroni G."/>
            <person name="Sassera D."/>
        </authorList>
    </citation>
    <scope>NUCLEOTIDE SEQUENCE [LARGE SCALE GENOMIC DNA]</scope>
    <source>
        <strain evidence="2 3">Sr 2-6</strain>
    </source>
</reference>
<dbReference type="InterPro" id="IPR036591">
    <property type="entry name" value="YggU-like_sf"/>
</dbReference>
<organism evidence="2 3">
    <name type="scientific">Candidatus Megaera venefica</name>
    <dbReference type="NCBI Taxonomy" id="2055910"/>
    <lineage>
        <taxon>Bacteria</taxon>
        <taxon>Pseudomonadati</taxon>
        <taxon>Pseudomonadota</taxon>
        <taxon>Alphaproteobacteria</taxon>
        <taxon>Rickettsiales</taxon>
        <taxon>Rickettsiaceae</taxon>
        <taxon>Candidatus Megaera</taxon>
    </lineage>
</organism>
<name>A0ABU5NEF2_9RICK</name>
<dbReference type="Proteomes" id="UP001291687">
    <property type="component" value="Unassembled WGS sequence"/>
</dbReference>
<dbReference type="Gene3D" id="3.30.1200.10">
    <property type="entry name" value="YggU-like"/>
    <property type="match status" value="1"/>
</dbReference>
<protein>
    <submittedName>
        <fullName evidence="2">DUF167 N-terminal domain-containing protein</fullName>
    </submittedName>
</protein>
<accession>A0ABU5NEF2</accession>
<evidence type="ECO:0000313" key="2">
    <source>
        <dbReference type="EMBL" id="MEA0971550.1"/>
    </source>
</evidence>
<dbReference type="SUPFAM" id="SSF69786">
    <property type="entry name" value="YggU-like"/>
    <property type="match status" value="1"/>
</dbReference>
<gene>
    <name evidence="2" type="ORF">Megvenef_01530</name>
</gene>
<dbReference type="NCBIfam" id="TIGR00251">
    <property type="entry name" value="DUF167 family protein"/>
    <property type="match status" value="1"/>
</dbReference>